<evidence type="ECO:0000313" key="2">
    <source>
        <dbReference type="EMBL" id="PWA72491.1"/>
    </source>
</evidence>
<proteinExistence type="predicted"/>
<dbReference type="InterPro" id="IPR026960">
    <property type="entry name" value="RVT-Znf"/>
</dbReference>
<evidence type="ECO:0000259" key="1">
    <source>
        <dbReference type="Pfam" id="PF13966"/>
    </source>
</evidence>
<dbReference type="EMBL" id="PKPP01002896">
    <property type="protein sequence ID" value="PWA72491.1"/>
    <property type="molecule type" value="Genomic_DNA"/>
</dbReference>
<sequence>MIYDARLQNDIKVANLIHNGNWCWPGDWLSRFPALNQIHYPHLNEEIKDPTIWVTKTGQIPEYSSKNVWKDMSSDYPRVIWRSLIWFAQCIPKHSFVLWLAVQNRLMT</sequence>
<reference evidence="2 3" key="1">
    <citation type="journal article" date="2018" name="Mol. Plant">
        <title>The genome of Artemisia annua provides insight into the evolution of Asteraceae family and artemisinin biosynthesis.</title>
        <authorList>
            <person name="Shen Q."/>
            <person name="Zhang L."/>
            <person name="Liao Z."/>
            <person name="Wang S."/>
            <person name="Yan T."/>
            <person name="Shi P."/>
            <person name="Liu M."/>
            <person name="Fu X."/>
            <person name="Pan Q."/>
            <person name="Wang Y."/>
            <person name="Lv Z."/>
            <person name="Lu X."/>
            <person name="Zhang F."/>
            <person name="Jiang W."/>
            <person name="Ma Y."/>
            <person name="Chen M."/>
            <person name="Hao X."/>
            <person name="Li L."/>
            <person name="Tang Y."/>
            <person name="Lv G."/>
            <person name="Zhou Y."/>
            <person name="Sun X."/>
            <person name="Brodelius P.E."/>
            <person name="Rose J.K.C."/>
            <person name="Tang K."/>
        </authorList>
    </citation>
    <scope>NUCLEOTIDE SEQUENCE [LARGE SCALE GENOMIC DNA]</scope>
    <source>
        <strain evidence="3">cv. Huhao1</strain>
        <tissue evidence="2">Leaf</tissue>
    </source>
</reference>
<keyword evidence="2" id="KW-0808">Transferase</keyword>
<dbReference type="GO" id="GO:0003964">
    <property type="term" value="F:RNA-directed DNA polymerase activity"/>
    <property type="evidence" value="ECO:0007669"/>
    <property type="project" value="UniProtKB-KW"/>
</dbReference>
<keyword evidence="3" id="KW-1185">Reference proteome</keyword>
<organism evidence="2 3">
    <name type="scientific">Artemisia annua</name>
    <name type="common">Sweet wormwood</name>
    <dbReference type="NCBI Taxonomy" id="35608"/>
    <lineage>
        <taxon>Eukaryota</taxon>
        <taxon>Viridiplantae</taxon>
        <taxon>Streptophyta</taxon>
        <taxon>Embryophyta</taxon>
        <taxon>Tracheophyta</taxon>
        <taxon>Spermatophyta</taxon>
        <taxon>Magnoliopsida</taxon>
        <taxon>eudicotyledons</taxon>
        <taxon>Gunneridae</taxon>
        <taxon>Pentapetalae</taxon>
        <taxon>asterids</taxon>
        <taxon>campanulids</taxon>
        <taxon>Asterales</taxon>
        <taxon>Asteraceae</taxon>
        <taxon>Asteroideae</taxon>
        <taxon>Anthemideae</taxon>
        <taxon>Artemisiinae</taxon>
        <taxon>Artemisia</taxon>
    </lineage>
</organism>
<evidence type="ECO:0000313" key="3">
    <source>
        <dbReference type="Proteomes" id="UP000245207"/>
    </source>
</evidence>
<keyword evidence="2" id="KW-0548">Nucleotidyltransferase</keyword>
<feature type="domain" description="Reverse transcriptase zinc-binding" evidence="1">
    <location>
        <begin position="63"/>
        <end position="108"/>
    </location>
</feature>
<name>A0A2U1NG91_ARTAN</name>
<dbReference type="Pfam" id="PF13966">
    <property type="entry name" value="zf-RVT"/>
    <property type="match status" value="1"/>
</dbReference>
<comment type="caution">
    <text evidence="2">The sequence shown here is derived from an EMBL/GenBank/DDBJ whole genome shotgun (WGS) entry which is preliminary data.</text>
</comment>
<accession>A0A2U1NG91</accession>
<dbReference type="AlphaFoldDB" id="A0A2U1NG91"/>
<dbReference type="STRING" id="35608.A0A2U1NG91"/>
<dbReference type="Proteomes" id="UP000245207">
    <property type="component" value="Unassembled WGS sequence"/>
</dbReference>
<gene>
    <name evidence="2" type="ORF">CTI12_AA269930</name>
</gene>
<protein>
    <submittedName>
        <fullName evidence="2">Reverse transcriptase zinc-binding domain-containing protein</fullName>
    </submittedName>
</protein>
<keyword evidence="2" id="KW-0695">RNA-directed DNA polymerase</keyword>